<proteinExistence type="predicted"/>
<feature type="compositionally biased region" description="Low complexity" evidence="1">
    <location>
        <begin position="137"/>
        <end position="163"/>
    </location>
</feature>
<dbReference type="SUPFAM" id="SSF47413">
    <property type="entry name" value="lambda repressor-like DNA-binding domains"/>
    <property type="match status" value="1"/>
</dbReference>
<dbReference type="InterPro" id="IPR011990">
    <property type="entry name" value="TPR-like_helical_dom_sf"/>
</dbReference>
<dbReference type="RefSeq" id="WP_369240073.1">
    <property type="nucleotide sequence ID" value="NZ_CP163435.1"/>
</dbReference>
<dbReference type="SMART" id="SM00530">
    <property type="entry name" value="HTH_XRE"/>
    <property type="match status" value="1"/>
</dbReference>
<dbReference type="EMBL" id="CP163435">
    <property type="protein sequence ID" value="XDQ30285.1"/>
    <property type="molecule type" value="Genomic_DNA"/>
</dbReference>
<dbReference type="InterPro" id="IPR001387">
    <property type="entry name" value="Cro/C1-type_HTH"/>
</dbReference>
<protein>
    <submittedName>
        <fullName evidence="3">Tetratricopeptide repeat protein</fullName>
    </submittedName>
</protein>
<name>A0AB39PGW9_9ACTN</name>
<dbReference type="AlphaFoldDB" id="A0AB39PGW9"/>
<organism evidence="3">
    <name type="scientific">Streptomyces sp. R21</name>
    <dbReference type="NCBI Taxonomy" id="3238627"/>
    <lineage>
        <taxon>Bacteria</taxon>
        <taxon>Bacillati</taxon>
        <taxon>Actinomycetota</taxon>
        <taxon>Actinomycetes</taxon>
        <taxon>Kitasatosporales</taxon>
        <taxon>Streptomycetaceae</taxon>
        <taxon>Streptomyces</taxon>
    </lineage>
</organism>
<evidence type="ECO:0000313" key="3">
    <source>
        <dbReference type="EMBL" id="XDQ30285.1"/>
    </source>
</evidence>
<dbReference type="InterPro" id="IPR049945">
    <property type="entry name" value="AAA_22"/>
</dbReference>
<accession>A0AB39PGW9</accession>
<dbReference type="Gene3D" id="3.40.50.300">
    <property type="entry name" value="P-loop containing nucleotide triphosphate hydrolases"/>
    <property type="match status" value="1"/>
</dbReference>
<evidence type="ECO:0000256" key="1">
    <source>
        <dbReference type="SAM" id="MobiDB-lite"/>
    </source>
</evidence>
<dbReference type="GO" id="GO:0003677">
    <property type="term" value="F:DNA binding"/>
    <property type="evidence" value="ECO:0007669"/>
    <property type="project" value="InterPro"/>
</dbReference>
<sequence length="789" mass="84129">MNGEQAAFGALLRDLRLSASLTIEGLAEASGVSVRGIGDLERGRRAAPQRRTVAALADGLGLAEVERERLLTAARAGRSPGYSPVGVRSFPRGIDDFVGRTRELERLAAFAGQAAARHGSDGRDDQGRSTDRSAFEGAGSPGDCGSPAGPGAPAASPVVVAVSGPPGTGKTTLALRAAREFAEQFPDGQLVVDLRGMDNDPPEPAELLLGVLKALQVADRELAKAGPQGHPGLYRQLLADRRCLLVLDNARDEAQVRPLLPGSGAGMVLVTSRRMLTGLESVHRLPLGELDAQDAAAFLTALVGTERATADPAALADVARRCGHLPLALRVAGNWLATRTGWTVRRLADRLAVEERRLDALAAGDVRVAAAFDLSYRQLTPAAARLFRRLALIPGPDAGAACAAQLTGQQLFDAEDTLEELVETGLLGADRDRYRLHDLLRLFARARLEAEESAEDTAPARAALHRWLLETAIVAGRWFEPEHGAPPADWQGMVDLSSADKARQWLQAEGVNWLAALRTAAVAGEHATVVEVAEALHWFSDQWIFWGHWPEVFGTAAHSARAMGDALVEATQLNYHAWALLLCEGRPRDSLVRSAQALEAAERAGDPVQQAWSHNYTAWAHRLLGETQQAVDATGESARLFETAGDMHGTLQAMSGYGIILLEAGRTEEALASDLRTLAFLEEAGDRLEPHIAEMGRLNLHSGLGRGYAALGRWEESVAHAQTSVDVARANDNAAMVSRCLVHLGDALAAVGRTTQARKAFADCVALGPGADPERVAHARQRLADLSAR</sequence>
<evidence type="ECO:0000259" key="2">
    <source>
        <dbReference type="PROSITE" id="PS50943"/>
    </source>
</evidence>
<dbReference type="SUPFAM" id="SSF52540">
    <property type="entry name" value="P-loop containing nucleoside triphosphate hydrolases"/>
    <property type="match status" value="1"/>
</dbReference>
<feature type="compositionally biased region" description="Basic and acidic residues" evidence="1">
    <location>
        <begin position="118"/>
        <end position="134"/>
    </location>
</feature>
<dbReference type="SMART" id="SM00382">
    <property type="entry name" value="AAA"/>
    <property type="match status" value="1"/>
</dbReference>
<dbReference type="PROSITE" id="PS50943">
    <property type="entry name" value="HTH_CROC1"/>
    <property type="match status" value="1"/>
</dbReference>
<dbReference type="PRINTS" id="PR00364">
    <property type="entry name" value="DISEASERSIST"/>
</dbReference>
<dbReference type="Gene3D" id="1.10.260.40">
    <property type="entry name" value="lambda repressor-like DNA-binding domains"/>
    <property type="match status" value="1"/>
</dbReference>
<dbReference type="CDD" id="cd00093">
    <property type="entry name" value="HTH_XRE"/>
    <property type="match status" value="1"/>
</dbReference>
<dbReference type="GO" id="GO:0043531">
    <property type="term" value="F:ADP binding"/>
    <property type="evidence" value="ECO:0007669"/>
    <property type="project" value="InterPro"/>
</dbReference>
<reference evidence="3" key="1">
    <citation type="submission" date="2024-07" db="EMBL/GenBank/DDBJ databases">
        <authorList>
            <person name="Yu S.T."/>
        </authorList>
    </citation>
    <scope>NUCLEOTIDE SEQUENCE</scope>
    <source>
        <strain evidence="3">R21</strain>
    </source>
</reference>
<dbReference type="Pfam" id="PF13560">
    <property type="entry name" value="HTH_31"/>
    <property type="match status" value="1"/>
</dbReference>
<dbReference type="InterPro" id="IPR003593">
    <property type="entry name" value="AAA+_ATPase"/>
</dbReference>
<dbReference type="InterPro" id="IPR036388">
    <property type="entry name" value="WH-like_DNA-bd_sf"/>
</dbReference>
<dbReference type="PANTHER" id="PTHR47691">
    <property type="entry name" value="REGULATOR-RELATED"/>
    <property type="match status" value="1"/>
</dbReference>
<dbReference type="Pfam" id="PF13401">
    <property type="entry name" value="AAA_22"/>
    <property type="match status" value="1"/>
</dbReference>
<feature type="domain" description="HTH cro/C1-type" evidence="2">
    <location>
        <begin position="12"/>
        <end position="67"/>
    </location>
</feature>
<dbReference type="InterPro" id="IPR027417">
    <property type="entry name" value="P-loop_NTPase"/>
</dbReference>
<dbReference type="PANTHER" id="PTHR47691:SF3">
    <property type="entry name" value="HTH-TYPE TRANSCRIPTIONAL REGULATOR RV0890C-RELATED"/>
    <property type="match status" value="1"/>
</dbReference>
<dbReference type="Gene3D" id="1.25.40.10">
    <property type="entry name" value="Tetratricopeptide repeat domain"/>
    <property type="match status" value="2"/>
</dbReference>
<dbReference type="Gene3D" id="1.10.10.10">
    <property type="entry name" value="Winged helix-like DNA-binding domain superfamily/Winged helix DNA-binding domain"/>
    <property type="match status" value="1"/>
</dbReference>
<dbReference type="Pfam" id="PF13424">
    <property type="entry name" value="TPR_12"/>
    <property type="match status" value="1"/>
</dbReference>
<feature type="region of interest" description="Disordered" evidence="1">
    <location>
        <begin position="112"/>
        <end position="163"/>
    </location>
</feature>
<dbReference type="SUPFAM" id="SSF48452">
    <property type="entry name" value="TPR-like"/>
    <property type="match status" value="1"/>
</dbReference>
<dbReference type="InterPro" id="IPR010982">
    <property type="entry name" value="Lambda_DNA-bd_dom_sf"/>
</dbReference>
<gene>
    <name evidence="3" type="ORF">AB5J56_38700</name>
</gene>